<protein>
    <submittedName>
        <fullName evidence="5">DNA translocase FtsK</fullName>
    </submittedName>
</protein>
<feature type="non-terminal residue" evidence="5">
    <location>
        <position position="1"/>
    </location>
</feature>
<feature type="domain" description="FtsK" evidence="4">
    <location>
        <begin position="1"/>
        <end position="115"/>
    </location>
</feature>
<evidence type="ECO:0000313" key="6">
    <source>
        <dbReference type="Proteomes" id="UP000246351"/>
    </source>
</evidence>
<comment type="caution">
    <text evidence="3">Lacks conserved residue(s) required for the propagation of feature annotation.</text>
</comment>
<dbReference type="InterPro" id="IPR027417">
    <property type="entry name" value="P-loop_NTPase"/>
</dbReference>
<keyword evidence="2 3" id="KW-0067">ATP-binding</keyword>
<dbReference type="InterPro" id="IPR050206">
    <property type="entry name" value="FtsK/SpoIIIE/SftA"/>
</dbReference>
<keyword evidence="1 3" id="KW-0547">Nucleotide-binding</keyword>
<sequence>KAATQSLKWAVDEMERRFKLFAHHHVRNISAFNNKVNYDQRIPKIVIVIDELADLMMMAPQDVEQSIARLAQKARACGIHMLVATQRPSVNVITGLIKANIPTRIAFMVSSSVDS</sequence>
<dbReference type="SUPFAM" id="SSF52540">
    <property type="entry name" value="P-loop containing nucleoside triphosphate hydrolases"/>
    <property type="match status" value="1"/>
</dbReference>
<dbReference type="GO" id="GO:0005524">
    <property type="term" value="F:ATP binding"/>
    <property type="evidence" value="ECO:0007669"/>
    <property type="project" value="UniProtKB-UniRule"/>
</dbReference>
<name>A0A317Z5K6_STAPS</name>
<accession>A0A317Z5K6</accession>
<organism evidence="5 6">
    <name type="scientific">Staphylococcus pseudintermedius</name>
    <dbReference type="NCBI Taxonomy" id="283734"/>
    <lineage>
        <taxon>Bacteria</taxon>
        <taxon>Bacillati</taxon>
        <taxon>Bacillota</taxon>
        <taxon>Bacilli</taxon>
        <taxon>Bacillales</taxon>
        <taxon>Staphylococcaceae</taxon>
        <taxon>Staphylococcus</taxon>
        <taxon>Staphylococcus intermedius group</taxon>
    </lineage>
</organism>
<dbReference type="PROSITE" id="PS50901">
    <property type="entry name" value="FTSK"/>
    <property type="match status" value="1"/>
</dbReference>
<feature type="non-terminal residue" evidence="5">
    <location>
        <position position="115"/>
    </location>
</feature>
<dbReference type="PANTHER" id="PTHR22683:SF42">
    <property type="entry name" value="DNA TRANSLOCASE SFTA"/>
    <property type="match status" value="1"/>
</dbReference>
<dbReference type="Gene3D" id="3.40.50.300">
    <property type="entry name" value="P-loop containing nucleotide triphosphate hydrolases"/>
    <property type="match status" value="1"/>
</dbReference>
<reference evidence="5 6" key="1">
    <citation type="journal article" date="2018" name="Vet. Microbiol.">
        <title>Clonal diversity and geographic distribution of methicillin-resistant Staphylococcus pseudintermedius from Australian animals: Discovery of novel sequence types.</title>
        <authorList>
            <person name="Worthing K.A."/>
            <person name="Abraham S."/>
            <person name="Coombs G.W."/>
            <person name="Pang S."/>
            <person name="Saputra S."/>
            <person name="Jordan D."/>
            <person name="Trott D.J."/>
            <person name="Norris J.M."/>
        </authorList>
    </citation>
    <scope>NUCLEOTIDE SEQUENCE [LARGE SCALE GENOMIC DNA]</scope>
    <source>
        <strain evidence="5 6">ST71 3</strain>
    </source>
</reference>
<dbReference type="EMBL" id="QEIV01001488">
    <property type="protein sequence ID" value="PWZ96217.1"/>
    <property type="molecule type" value="Genomic_DNA"/>
</dbReference>
<evidence type="ECO:0000256" key="1">
    <source>
        <dbReference type="ARBA" id="ARBA00022741"/>
    </source>
</evidence>
<dbReference type="GO" id="GO:0003677">
    <property type="term" value="F:DNA binding"/>
    <property type="evidence" value="ECO:0007669"/>
    <property type="project" value="InterPro"/>
</dbReference>
<dbReference type="Proteomes" id="UP000246351">
    <property type="component" value="Unassembled WGS sequence"/>
</dbReference>
<proteinExistence type="predicted"/>
<dbReference type="InterPro" id="IPR002543">
    <property type="entry name" value="FtsK_dom"/>
</dbReference>
<dbReference type="PANTHER" id="PTHR22683">
    <property type="entry name" value="SPORULATION PROTEIN RELATED"/>
    <property type="match status" value="1"/>
</dbReference>
<comment type="caution">
    <text evidence="5">The sequence shown here is derived from an EMBL/GenBank/DDBJ whole genome shotgun (WGS) entry which is preliminary data.</text>
</comment>
<dbReference type="Pfam" id="PF01580">
    <property type="entry name" value="FtsK_SpoIIIE"/>
    <property type="match status" value="1"/>
</dbReference>
<dbReference type="AlphaFoldDB" id="A0A317Z5K6"/>
<evidence type="ECO:0000259" key="4">
    <source>
        <dbReference type="PROSITE" id="PS50901"/>
    </source>
</evidence>
<evidence type="ECO:0000313" key="5">
    <source>
        <dbReference type="EMBL" id="PWZ96217.1"/>
    </source>
</evidence>
<evidence type="ECO:0000256" key="3">
    <source>
        <dbReference type="PROSITE-ProRule" id="PRU00289"/>
    </source>
</evidence>
<gene>
    <name evidence="5" type="ORF">DD924_14250</name>
</gene>
<evidence type="ECO:0000256" key="2">
    <source>
        <dbReference type="ARBA" id="ARBA00022840"/>
    </source>
</evidence>